<dbReference type="InterPro" id="IPR052918">
    <property type="entry name" value="Motility_Chemotaxis_Reg"/>
</dbReference>
<dbReference type="InterPro" id="IPR008965">
    <property type="entry name" value="CBM2/CBM3_carb-bd_dom_sf"/>
</dbReference>
<dbReference type="STRING" id="765913.ThidrDRAFT_2193"/>
<accession>G2E1N0</accession>
<gene>
    <name evidence="5" type="ORF">ThidrDRAFT_2193</name>
</gene>
<protein>
    <recommendedName>
        <fullName evidence="7">DUF4214 domain-containing protein</fullName>
    </recommendedName>
</protein>
<sequence length="1303" mass="139890">MSRITTIKRARWRAFLALALLILLSGQVMAMAPDVAMSADSSGTRLSPKSSPDFPLLFVPNRGQWESDLAFLVQTPGSNVFFAADHVAFVVPDGESQSSVVSMRLLGVESDAEILPGQPLKTRFSYLRGQDPSQWRSGVPSYDSILYQGLYPGVDLVFRQDGHDLAYDFVLTPGAKPERIQVALKGVEKLALAEDGAMIMTLPNGRQMRQKAPVIYQEIDGERRPVAGRFRIQSSGSGQGGAVFGFEVAAYDVSQPLVIDPTLLYSGYMGGSKDEDARVAAVASDGGLIVAGTVASVDFPGGNESIQKKDGLLYKIATDGSDVDYVVIIGGAKDDQINDFVIYNDEIYLTGQTNSVDFPTTSGSMYPVLPGGKSQAAFIVKLDASQAIEFATYFGGTGADAGQAIDLEYTGATGARTPIYLYIAGQTSSSDLVLRDPLYARLAGGIDGFLAKFSLGGDVLYWSTYFGGSKDDSIKFIDINEDGVAYLSGETASSDLPAINNIQAYGGKVDVFLARISRASLELVSSTYIGGKSDDNLTGMALDADRNIFLGGYTASKDFPTKNALDSVLNVQDTDKGSDGFVLKIDRSAKFMRFSTFIGAEKDDKVMALALDSNYYLYVGGETSSNNFPVENAYQTYHAGGTDGFLMQLDRHGLGVLNSSYFGGVKDDVITYIGAASVTGGIIVAGNTKSSSTDSFPLIGTLYPTHGGSVDTFVAKLTGVGFTSYVPTLAFNFVTTTPEVDNDFPAPQIDVVLTLNRNNSPDGISAYSTRLYYDLSELALASFVWSGQKPSGFDGFDGLTGGLIPTEDDGVTLNTPGILEIDVRQETLTNGSLLDLDGMKLTLTFSIQPGLFDPGFTAATAVSHTPSEWGGSKQLLLKLDHPWAADTNGLELPIWTMRGGILIDRRRSDLLGDCDYNGLVRSWEFERAVLFAGKNLSAPTCMVSDYGSTMRAVDLTEIINNSYSQNPPAPKPPWWSLIRANVSTTNPSLIFSAARLRGSIIETDLNLSAAGQEIATLTTDITYDPQAFSGADAVIGASAQASGKSMTVNLIEPGWVRLLFYSIDNAPISDGVIATVRLTPNPGYGLAQTNLVHVPDASTPDSAVVDLHGSALVAGQLRDDTWRVAEIYIATLGYAPDEEGLQYWVDALASGSGWTPTEVAKSFFDQPLVQAQYPEALGYGGLIDALYENLFDRAADDAGRSYWLAELESGRIGRNEMIIAMIEGGWVNADAKDDMARFANRVEVSLAFADYQAEHDIRYAELSSSDQAYLRQIGRELLVGVTEDPVSRNEAIHAISTRLARLL</sequence>
<reference evidence="5 6" key="1">
    <citation type="submission" date="2011-06" db="EMBL/GenBank/DDBJ databases">
        <title>The draft genome of Thiorhodococcus drewsii AZ1.</title>
        <authorList>
            <consortium name="US DOE Joint Genome Institute (JGI-PGF)"/>
            <person name="Lucas S."/>
            <person name="Han J."/>
            <person name="Lapidus A."/>
            <person name="Cheng J.-F."/>
            <person name="Goodwin L."/>
            <person name="Pitluck S."/>
            <person name="Peters L."/>
            <person name="Land M.L."/>
            <person name="Hauser L."/>
            <person name="Vogl K."/>
            <person name="Liu Z."/>
            <person name="Imhoff J."/>
            <person name="Thiel V."/>
            <person name="Frigaard N.-U."/>
            <person name="Bryant D.A."/>
            <person name="Woyke T.J."/>
        </authorList>
    </citation>
    <scope>NUCLEOTIDE SEQUENCE [LARGE SCALE GENOMIC DNA]</scope>
    <source>
        <strain evidence="5 6">AZ1</strain>
    </source>
</reference>
<dbReference type="InterPro" id="IPR002102">
    <property type="entry name" value="Cohesin_dom"/>
</dbReference>
<keyword evidence="1" id="KW-0732">Signal</keyword>
<dbReference type="Pfam" id="PF06739">
    <property type="entry name" value="SBBP"/>
    <property type="match status" value="1"/>
</dbReference>
<evidence type="ECO:0000313" key="5">
    <source>
        <dbReference type="EMBL" id="EGV31088.1"/>
    </source>
</evidence>
<dbReference type="EMBL" id="AFWT01000014">
    <property type="protein sequence ID" value="EGV31088.1"/>
    <property type="molecule type" value="Genomic_DNA"/>
</dbReference>
<dbReference type="Pfam" id="PF00963">
    <property type="entry name" value="Cohesin"/>
    <property type="match status" value="1"/>
</dbReference>
<feature type="domain" description="DUF4214" evidence="3">
    <location>
        <begin position="1161"/>
        <end position="1223"/>
    </location>
</feature>
<dbReference type="InterPro" id="IPR010620">
    <property type="entry name" value="SBBP_repeat"/>
</dbReference>
<dbReference type="Gene3D" id="2.60.40.680">
    <property type="match status" value="1"/>
</dbReference>
<dbReference type="Proteomes" id="UP000004200">
    <property type="component" value="Unassembled WGS sequence"/>
</dbReference>
<name>G2E1N0_9GAMM</name>
<dbReference type="OrthoDB" id="5555650at2"/>
<evidence type="ECO:0000259" key="3">
    <source>
        <dbReference type="Pfam" id="PF13946"/>
    </source>
</evidence>
<dbReference type="Pfam" id="PF25778">
    <property type="entry name" value="DUF7948"/>
    <property type="match status" value="1"/>
</dbReference>
<dbReference type="eggNOG" id="COG1361">
    <property type="taxonomic scope" value="Bacteria"/>
</dbReference>
<feature type="domain" description="Cohesin" evidence="2">
    <location>
        <begin position="998"/>
        <end position="1108"/>
    </location>
</feature>
<evidence type="ECO:0000259" key="2">
    <source>
        <dbReference type="Pfam" id="PF00963"/>
    </source>
</evidence>
<keyword evidence="6" id="KW-1185">Reference proteome</keyword>
<feature type="chain" id="PRO_5003428316" description="DUF4214 domain-containing protein" evidence="1">
    <location>
        <begin position="31"/>
        <end position="1303"/>
    </location>
</feature>
<dbReference type="InterPro" id="IPR057708">
    <property type="entry name" value="DUF7948"/>
</dbReference>
<dbReference type="GO" id="GO:0030246">
    <property type="term" value="F:carbohydrate binding"/>
    <property type="evidence" value="ECO:0007669"/>
    <property type="project" value="InterPro"/>
</dbReference>
<comment type="caution">
    <text evidence="5">The sequence shown here is derived from an EMBL/GenBank/DDBJ whole genome shotgun (WGS) entry which is preliminary data.</text>
</comment>
<evidence type="ECO:0000259" key="4">
    <source>
        <dbReference type="Pfam" id="PF25778"/>
    </source>
</evidence>
<dbReference type="PANTHER" id="PTHR35580:SF1">
    <property type="entry name" value="PHYTASE-LIKE DOMAIN-CONTAINING PROTEIN"/>
    <property type="match status" value="1"/>
</dbReference>
<dbReference type="InterPro" id="IPR025282">
    <property type="entry name" value="DUF4214"/>
</dbReference>
<evidence type="ECO:0008006" key="7">
    <source>
        <dbReference type="Google" id="ProtNLM"/>
    </source>
</evidence>
<feature type="signal peptide" evidence="1">
    <location>
        <begin position="1"/>
        <end position="30"/>
    </location>
</feature>
<dbReference type="eggNOG" id="COG0823">
    <property type="taxonomic scope" value="Bacteria"/>
</dbReference>
<dbReference type="RefSeq" id="WP_007040906.1">
    <property type="nucleotide sequence ID" value="NZ_AFWT01000014.1"/>
</dbReference>
<organism evidence="5 6">
    <name type="scientific">Thiorhodococcus drewsii AZ1</name>
    <dbReference type="NCBI Taxonomy" id="765913"/>
    <lineage>
        <taxon>Bacteria</taxon>
        <taxon>Pseudomonadati</taxon>
        <taxon>Pseudomonadota</taxon>
        <taxon>Gammaproteobacteria</taxon>
        <taxon>Chromatiales</taxon>
        <taxon>Chromatiaceae</taxon>
        <taxon>Thiorhodococcus</taxon>
    </lineage>
</organism>
<proteinExistence type="predicted"/>
<feature type="domain" description="DUF7948" evidence="4">
    <location>
        <begin position="58"/>
        <end position="262"/>
    </location>
</feature>
<dbReference type="Pfam" id="PF13946">
    <property type="entry name" value="DUF4214"/>
    <property type="match status" value="1"/>
</dbReference>
<evidence type="ECO:0000256" key="1">
    <source>
        <dbReference type="SAM" id="SignalP"/>
    </source>
</evidence>
<dbReference type="SUPFAM" id="SSF49384">
    <property type="entry name" value="Carbohydrate-binding domain"/>
    <property type="match status" value="1"/>
</dbReference>
<dbReference type="GO" id="GO:0000272">
    <property type="term" value="P:polysaccharide catabolic process"/>
    <property type="evidence" value="ECO:0007669"/>
    <property type="project" value="InterPro"/>
</dbReference>
<evidence type="ECO:0000313" key="6">
    <source>
        <dbReference type="Proteomes" id="UP000004200"/>
    </source>
</evidence>
<dbReference type="PANTHER" id="PTHR35580">
    <property type="entry name" value="CELL SURFACE GLYCOPROTEIN (S-LAYER PROTEIN)-LIKE PROTEIN"/>
    <property type="match status" value="1"/>
</dbReference>